<organism evidence="7 8">
    <name type="scientific">Mycolicibacterium madagascariense</name>
    <dbReference type="NCBI Taxonomy" id="212765"/>
    <lineage>
        <taxon>Bacteria</taxon>
        <taxon>Bacillati</taxon>
        <taxon>Actinomycetota</taxon>
        <taxon>Actinomycetes</taxon>
        <taxon>Mycobacteriales</taxon>
        <taxon>Mycobacteriaceae</taxon>
        <taxon>Mycolicibacterium</taxon>
    </lineage>
</organism>
<reference evidence="7 8" key="1">
    <citation type="journal article" date="2019" name="Emerg. Microbes Infect.">
        <title>Comprehensive subspecies identification of 175 nontuberculous mycobacteria species based on 7547 genomic profiles.</title>
        <authorList>
            <person name="Matsumoto Y."/>
            <person name="Kinjo T."/>
            <person name="Motooka D."/>
            <person name="Nabeya D."/>
            <person name="Jung N."/>
            <person name="Uechi K."/>
            <person name="Horii T."/>
            <person name="Iida T."/>
            <person name="Fujita J."/>
            <person name="Nakamura S."/>
        </authorList>
    </citation>
    <scope>NUCLEOTIDE SEQUENCE [LARGE SCALE GENOMIC DNA]</scope>
    <source>
        <strain evidence="7 8">JCM 13574</strain>
    </source>
</reference>
<accession>A0A7I7X8V1</accession>
<dbReference type="RefSeq" id="WP_163731456.1">
    <property type="nucleotide sequence ID" value="NZ_AP022610.1"/>
</dbReference>
<protein>
    <recommendedName>
        <fullName evidence="6">S-adenosyl-L-methionine-dependent methyltransferase</fullName>
        <ecNumber evidence="6">2.1.1.-</ecNumber>
    </recommendedName>
</protein>
<dbReference type="EC" id="2.1.1.-" evidence="6"/>
<dbReference type="Gene3D" id="3.40.50.150">
    <property type="entry name" value="Vaccinia Virus protein VP39"/>
    <property type="match status" value="1"/>
</dbReference>
<evidence type="ECO:0000256" key="4">
    <source>
        <dbReference type="ARBA" id="ARBA00022679"/>
    </source>
</evidence>
<dbReference type="EMBL" id="AP022610">
    <property type="protein sequence ID" value="BBZ25984.1"/>
    <property type="molecule type" value="Genomic_DNA"/>
</dbReference>
<sequence length="311" mass="33761">MGRTDDDTWDVTESVGATALMVAGARAAETESAAPLFRDPLARVFLDAAGEGTWNVFDRAGGDADPELAGHLRSLLDFFAARTAFIDDFFSAASEAGIRQVVILASGLDSRAWRLPWPDGTRVFELDQPKVLAFKAATLREHGAQPTAERTEVAIDLRQDWPMTLRQNGFDEAAPTAWSVEGLLRYLPSHAQDLLFERLHELSAPGSRVVANAPTDDAASPDRVARERELTQRFSSVASTGGATTDVAALSYAETRTDVVGWLREHGWEASATSVPEAVAHYRGRPAAEADAIPSTFISGRRRTIHDEEDS</sequence>
<dbReference type="AlphaFoldDB" id="A0A7I7X8V1"/>
<keyword evidence="8" id="KW-1185">Reference proteome</keyword>
<evidence type="ECO:0000256" key="1">
    <source>
        <dbReference type="ARBA" id="ARBA00003907"/>
    </source>
</evidence>
<evidence type="ECO:0000313" key="8">
    <source>
        <dbReference type="Proteomes" id="UP000466517"/>
    </source>
</evidence>
<keyword evidence="4 7" id="KW-0808">Transferase</keyword>
<name>A0A7I7X8V1_9MYCO</name>
<dbReference type="InterPro" id="IPR029063">
    <property type="entry name" value="SAM-dependent_MTases_sf"/>
</dbReference>
<dbReference type="InterPro" id="IPR011610">
    <property type="entry name" value="SAM_mthyl_Trfase_ML2640-like"/>
</dbReference>
<evidence type="ECO:0000256" key="3">
    <source>
        <dbReference type="ARBA" id="ARBA00022603"/>
    </source>
</evidence>
<proteinExistence type="inferred from homology"/>
<evidence type="ECO:0000256" key="2">
    <source>
        <dbReference type="ARBA" id="ARBA00008138"/>
    </source>
</evidence>
<dbReference type="NCBIfam" id="TIGR00027">
    <property type="entry name" value="mthyl_TIGR00027"/>
    <property type="match status" value="1"/>
</dbReference>
<evidence type="ECO:0000256" key="5">
    <source>
        <dbReference type="ARBA" id="ARBA00022691"/>
    </source>
</evidence>
<evidence type="ECO:0000313" key="7">
    <source>
        <dbReference type="EMBL" id="BBZ25984.1"/>
    </source>
</evidence>
<comment type="function">
    <text evidence="1 6">Exhibits S-adenosyl-L-methionine-dependent methyltransferase activity.</text>
</comment>
<dbReference type="PANTHER" id="PTHR43619">
    <property type="entry name" value="S-ADENOSYL-L-METHIONINE-DEPENDENT METHYLTRANSFERASE YKTD-RELATED"/>
    <property type="match status" value="1"/>
</dbReference>
<dbReference type="SUPFAM" id="SSF53335">
    <property type="entry name" value="S-adenosyl-L-methionine-dependent methyltransferases"/>
    <property type="match status" value="1"/>
</dbReference>
<dbReference type="KEGG" id="mmag:MMAD_02790"/>
<dbReference type="Pfam" id="PF04072">
    <property type="entry name" value="LCM"/>
    <property type="match status" value="1"/>
</dbReference>
<evidence type="ECO:0000256" key="6">
    <source>
        <dbReference type="RuleBase" id="RU362030"/>
    </source>
</evidence>
<comment type="similarity">
    <text evidence="2 6">Belongs to the UPF0677 family.</text>
</comment>
<gene>
    <name evidence="7" type="ORF">MMAD_02790</name>
</gene>
<dbReference type="Proteomes" id="UP000466517">
    <property type="component" value="Chromosome"/>
</dbReference>
<dbReference type="GO" id="GO:0008168">
    <property type="term" value="F:methyltransferase activity"/>
    <property type="evidence" value="ECO:0007669"/>
    <property type="project" value="UniProtKB-UniRule"/>
</dbReference>
<dbReference type="InterPro" id="IPR007213">
    <property type="entry name" value="Ppm1/Ppm2/Tcmp"/>
</dbReference>
<keyword evidence="5 6" id="KW-0949">S-adenosyl-L-methionine</keyword>
<keyword evidence="3 6" id="KW-0489">Methyltransferase</keyword>
<dbReference type="PANTHER" id="PTHR43619:SF2">
    <property type="entry name" value="S-ADENOSYL-L-METHIONINE-DEPENDENT METHYLTRANSFERASES SUPERFAMILY PROTEIN"/>
    <property type="match status" value="1"/>
</dbReference>
<dbReference type="GO" id="GO:0032259">
    <property type="term" value="P:methylation"/>
    <property type="evidence" value="ECO:0007669"/>
    <property type="project" value="UniProtKB-KW"/>
</dbReference>